<accession>A0ABW8TJE8</accession>
<comment type="caution">
    <text evidence="1">The sequence shown here is derived from an EMBL/GenBank/DDBJ whole genome shotgun (WGS) entry which is preliminary data.</text>
</comment>
<dbReference type="EMBL" id="JBJIAA010000019">
    <property type="protein sequence ID" value="MFL0252664.1"/>
    <property type="molecule type" value="Genomic_DNA"/>
</dbReference>
<evidence type="ECO:0000313" key="1">
    <source>
        <dbReference type="EMBL" id="MFL0252664.1"/>
    </source>
</evidence>
<evidence type="ECO:0000313" key="2">
    <source>
        <dbReference type="Proteomes" id="UP001623592"/>
    </source>
</evidence>
<keyword evidence="2" id="KW-1185">Reference proteome</keyword>
<dbReference type="Pfam" id="PF19640">
    <property type="entry name" value="DUF6143"/>
    <property type="match status" value="1"/>
</dbReference>
<sequence length="186" mass="20841">MSYENIKYVSNGKSVRPKEVISIPVPLFKSMQGRYFVGQTEDLKVGNGMNAWAGLVNSCDSGVNLYANVFTISNFSDEYLTAEVWLNVDFSERGKVSDKVSPSNTALRPLPENRVDIRFIESTTEVPQKGINVYERIVPPKTTLVGEEDGKFIEGQNGNYTLVIKSLSSDFNKVVVAFGWYEKLKH</sequence>
<protein>
    <submittedName>
        <fullName evidence="1">DUF6143 family protein</fullName>
    </submittedName>
</protein>
<organism evidence="1 2">
    <name type="scientific">Clostridium neuense</name>
    <dbReference type="NCBI Taxonomy" id="1728934"/>
    <lineage>
        <taxon>Bacteria</taxon>
        <taxon>Bacillati</taxon>
        <taxon>Bacillota</taxon>
        <taxon>Clostridia</taxon>
        <taxon>Eubacteriales</taxon>
        <taxon>Clostridiaceae</taxon>
        <taxon>Clostridium</taxon>
    </lineage>
</organism>
<reference evidence="1 2" key="1">
    <citation type="submission" date="2024-11" db="EMBL/GenBank/DDBJ databases">
        <authorList>
            <person name="Heng Y.C."/>
            <person name="Lim A.C.H."/>
            <person name="Lee J.K.Y."/>
            <person name="Kittelmann S."/>
        </authorList>
    </citation>
    <scope>NUCLEOTIDE SEQUENCE [LARGE SCALE GENOMIC DNA]</scope>
    <source>
        <strain evidence="1 2">WILCCON 0114</strain>
    </source>
</reference>
<dbReference type="RefSeq" id="WP_406789321.1">
    <property type="nucleotide sequence ID" value="NZ_JBJIAA010000019.1"/>
</dbReference>
<gene>
    <name evidence="1" type="ORF">ACJDT4_19810</name>
</gene>
<dbReference type="Proteomes" id="UP001623592">
    <property type="component" value="Unassembled WGS sequence"/>
</dbReference>
<name>A0ABW8TJE8_9CLOT</name>
<proteinExistence type="predicted"/>
<dbReference type="InterPro" id="IPR046141">
    <property type="entry name" value="DUF6143"/>
</dbReference>